<organism evidence="1 2">
    <name type="scientific">Coemansia aciculifera</name>
    <dbReference type="NCBI Taxonomy" id="417176"/>
    <lineage>
        <taxon>Eukaryota</taxon>
        <taxon>Fungi</taxon>
        <taxon>Fungi incertae sedis</taxon>
        <taxon>Zoopagomycota</taxon>
        <taxon>Kickxellomycotina</taxon>
        <taxon>Kickxellomycetes</taxon>
        <taxon>Kickxellales</taxon>
        <taxon>Kickxellaceae</taxon>
        <taxon>Coemansia</taxon>
    </lineage>
</organism>
<protein>
    <submittedName>
        <fullName evidence="1">Uncharacterized protein</fullName>
    </submittedName>
</protein>
<sequence>MLAQPFVFNHVFVEVLSMCTNREPYTRLPANETCIGWTSNAELFIPRHCVLMATQLTLDLPKCMTPDHLKHIALDILKLDRVGWMHINSLAVVEASRVCKHYAVLLDSNDSARNKVEHALQFFAQNLRNIVKLKFTVGHFEPIGALICEELACMYGGQLQILRAQDYAPLPLLELSRNIAVLELTLDDKASWKLPDVCGEMLRELKLSNVPQNFAWRRFRYDIFVRPIVFPRLTIVSLVYNSQHAGLTDDEIQSRVRSGARNCDQLCFPALKELVIYNCTPDCDLLYADTPFPELERVKLVGSFDNIRHCSRLKLTWVRDLKVEIRAPQDYFTTDVHDVANPLFTNICIGRSAGLSINAPWFVIDTEATRWFNITFLSLSTVDYRTLCKLIARMPNLTTFETIYLELTGMQVDDFYADESLFRSMDPMLAWGEQLTTLFIGYPDKYALHEVRVCGIQALIVHAGALVQLAVSKDFVSIIKTVIDNNKERFVHLASVNVEGSGW</sequence>
<keyword evidence="2" id="KW-1185">Reference proteome</keyword>
<proteinExistence type="predicted"/>
<name>A0ACC1M5E2_9FUNG</name>
<comment type="caution">
    <text evidence="1">The sequence shown here is derived from an EMBL/GenBank/DDBJ whole genome shotgun (WGS) entry which is preliminary data.</text>
</comment>
<reference evidence="1" key="1">
    <citation type="submission" date="2022-07" db="EMBL/GenBank/DDBJ databases">
        <title>Phylogenomic reconstructions and comparative analyses of Kickxellomycotina fungi.</title>
        <authorList>
            <person name="Reynolds N.K."/>
            <person name="Stajich J.E."/>
            <person name="Barry K."/>
            <person name="Grigoriev I.V."/>
            <person name="Crous P."/>
            <person name="Smith M.E."/>
        </authorList>
    </citation>
    <scope>NUCLEOTIDE SEQUENCE</scope>
    <source>
        <strain evidence="1">CBS 190363</strain>
    </source>
</reference>
<dbReference type="EMBL" id="JANBVB010000131">
    <property type="protein sequence ID" value="KAJ2897258.1"/>
    <property type="molecule type" value="Genomic_DNA"/>
</dbReference>
<evidence type="ECO:0000313" key="2">
    <source>
        <dbReference type="Proteomes" id="UP001139981"/>
    </source>
</evidence>
<accession>A0ACC1M5E2</accession>
<evidence type="ECO:0000313" key="1">
    <source>
        <dbReference type="EMBL" id="KAJ2897258.1"/>
    </source>
</evidence>
<gene>
    <name evidence="1" type="ORF">IWW38_001779</name>
</gene>
<dbReference type="Proteomes" id="UP001139981">
    <property type="component" value="Unassembled WGS sequence"/>
</dbReference>